<protein>
    <submittedName>
        <fullName evidence="1">Uncharacterized protein</fullName>
    </submittedName>
</protein>
<keyword evidence="2" id="KW-1185">Reference proteome</keyword>
<dbReference type="EMBL" id="JANSHE010007760">
    <property type="protein sequence ID" value="KAJ2956624.1"/>
    <property type="molecule type" value="Genomic_DNA"/>
</dbReference>
<reference evidence="1" key="1">
    <citation type="submission" date="2022-08" db="EMBL/GenBank/DDBJ databases">
        <title>Genome Sequence of Pycnoporus sanguineus.</title>
        <authorList>
            <person name="Buettner E."/>
        </authorList>
    </citation>
    <scope>NUCLEOTIDE SEQUENCE</scope>
    <source>
        <strain evidence="1">CG-C14</strain>
    </source>
</reference>
<name>A0ACC1MBX7_9APHY</name>
<dbReference type="Proteomes" id="UP001144978">
    <property type="component" value="Unassembled WGS sequence"/>
</dbReference>
<sequence>MSTLALTPRTAISATPARYENPDEDGYKYKRRIKSQKSKDGGSTITTFFESKLEHLLQDLPDASEFQNLQVGDVFRHTAQAFNPPKHQLWLREVRDDGDQYWQPVKIGHPHPKYKGKVLWLTNVLKEPSWVTLGYYKRALKDSEKGTPSKRKKAD</sequence>
<accession>A0ACC1MBX7</accession>
<comment type="caution">
    <text evidence="1">The sequence shown here is derived from an EMBL/GenBank/DDBJ whole genome shotgun (WGS) entry which is preliminary data.</text>
</comment>
<proteinExistence type="predicted"/>
<gene>
    <name evidence="1" type="ORF">NUW54_g14652</name>
</gene>
<evidence type="ECO:0000313" key="2">
    <source>
        <dbReference type="Proteomes" id="UP001144978"/>
    </source>
</evidence>
<organism evidence="1 2">
    <name type="scientific">Trametes sanguinea</name>
    <dbReference type="NCBI Taxonomy" id="158606"/>
    <lineage>
        <taxon>Eukaryota</taxon>
        <taxon>Fungi</taxon>
        <taxon>Dikarya</taxon>
        <taxon>Basidiomycota</taxon>
        <taxon>Agaricomycotina</taxon>
        <taxon>Agaricomycetes</taxon>
        <taxon>Polyporales</taxon>
        <taxon>Polyporaceae</taxon>
        <taxon>Trametes</taxon>
    </lineage>
</organism>
<evidence type="ECO:0000313" key="1">
    <source>
        <dbReference type="EMBL" id="KAJ2956624.1"/>
    </source>
</evidence>